<evidence type="ECO:0000256" key="5">
    <source>
        <dbReference type="ARBA" id="ARBA00022691"/>
    </source>
</evidence>
<dbReference type="InterPro" id="IPR029063">
    <property type="entry name" value="SAM-dependent_MTases_sf"/>
</dbReference>
<dbReference type="SUPFAM" id="SSF53335">
    <property type="entry name" value="S-adenosyl-L-methionine-dependent methyltransferases"/>
    <property type="match status" value="1"/>
</dbReference>
<feature type="binding site" evidence="7 8">
    <location>
        <position position="112"/>
    </location>
    <ligand>
        <name>S-adenosyl-L-methionine</name>
        <dbReference type="ChEBI" id="CHEBI:59789"/>
    </ligand>
</feature>
<comment type="catalytic activity">
    <reaction evidence="7">
        <text>adenosine(1518)/adenosine(1519) in 16S rRNA + 4 S-adenosyl-L-methionine = N(6)-dimethyladenosine(1518)/N(6)-dimethyladenosine(1519) in 16S rRNA + 4 S-adenosyl-L-homocysteine + 4 H(+)</text>
        <dbReference type="Rhea" id="RHEA:19609"/>
        <dbReference type="Rhea" id="RHEA-COMP:10232"/>
        <dbReference type="Rhea" id="RHEA-COMP:10233"/>
        <dbReference type="ChEBI" id="CHEBI:15378"/>
        <dbReference type="ChEBI" id="CHEBI:57856"/>
        <dbReference type="ChEBI" id="CHEBI:59789"/>
        <dbReference type="ChEBI" id="CHEBI:74411"/>
        <dbReference type="ChEBI" id="CHEBI:74493"/>
        <dbReference type="EC" id="2.1.1.182"/>
    </reaction>
</comment>
<evidence type="ECO:0000313" key="12">
    <source>
        <dbReference type="Proteomes" id="UP000539473"/>
    </source>
</evidence>
<dbReference type="Gene3D" id="3.40.50.150">
    <property type="entry name" value="Vaccinia Virus protein VP39"/>
    <property type="match status" value="1"/>
</dbReference>
<dbReference type="PROSITE" id="PS51689">
    <property type="entry name" value="SAM_RNA_A_N6_MT"/>
    <property type="match status" value="1"/>
</dbReference>
<evidence type="ECO:0000256" key="2">
    <source>
        <dbReference type="ARBA" id="ARBA00022552"/>
    </source>
</evidence>
<dbReference type="EC" id="2.1.1.182" evidence="7"/>
<dbReference type="Proteomes" id="UP000539473">
    <property type="component" value="Unassembled WGS sequence"/>
</dbReference>
<dbReference type="GO" id="GO:0003723">
    <property type="term" value="F:RNA binding"/>
    <property type="evidence" value="ECO:0007669"/>
    <property type="project" value="UniProtKB-UniRule"/>
</dbReference>
<keyword evidence="3 7" id="KW-0489">Methyltransferase</keyword>
<accession>A0A7W8KCH8</accession>
<dbReference type="Proteomes" id="UP000619376">
    <property type="component" value="Unassembled WGS sequence"/>
</dbReference>
<evidence type="ECO:0000256" key="6">
    <source>
        <dbReference type="ARBA" id="ARBA00022884"/>
    </source>
</evidence>
<organism evidence="11 12">
    <name type="scientific">Deinococcus metalli</name>
    <dbReference type="NCBI Taxonomy" id="1141878"/>
    <lineage>
        <taxon>Bacteria</taxon>
        <taxon>Thermotogati</taxon>
        <taxon>Deinococcota</taxon>
        <taxon>Deinococci</taxon>
        <taxon>Deinococcales</taxon>
        <taxon>Deinococcaceae</taxon>
        <taxon>Deinococcus</taxon>
    </lineage>
</organism>
<dbReference type="InterPro" id="IPR020598">
    <property type="entry name" value="rRNA_Ade_methylase_Trfase_N"/>
</dbReference>
<keyword evidence="5 7" id="KW-0949">S-adenosyl-L-methionine</keyword>
<protein>
    <recommendedName>
        <fullName evidence="7">Ribosomal RNA small subunit methyltransferase A</fullName>
        <ecNumber evidence="7">2.1.1.182</ecNumber>
    </recommendedName>
    <alternativeName>
        <fullName evidence="7">16S rRNA (adenine(1518)-N(6)/adenine(1519)-N(6))-dimethyltransferase</fullName>
    </alternativeName>
    <alternativeName>
        <fullName evidence="7">16S rRNA dimethyladenosine transferase</fullName>
    </alternativeName>
    <alternativeName>
        <fullName evidence="7">16S rRNA dimethylase</fullName>
    </alternativeName>
    <alternativeName>
        <fullName evidence="7">S-adenosylmethionine-6-N', N'-adenosyl(rRNA) dimethyltransferase</fullName>
    </alternativeName>
</protein>
<keyword evidence="2 7" id="KW-0698">rRNA processing</keyword>
<feature type="binding site" evidence="7 8">
    <location>
        <position position="42"/>
    </location>
    <ligand>
        <name>S-adenosyl-L-methionine</name>
        <dbReference type="ChEBI" id="CHEBI:59789"/>
    </ligand>
</feature>
<keyword evidence="6 7" id="KW-0694">RNA-binding</keyword>
<feature type="domain" description="Ribosomal RNA adenine methylase transferase N-terminal" evidence="9">
    <location>
        <begin position="47"/>
        <end position="214"/>
    </location>
</feature>
<dbReference type="SMART" id="SM00650">
    <property type="entry name" value="rADc"/>
    <property type="match status" value="1"/>
</dbReference>
<feature type="binding site" evidence="7 8">
    <location>
        <position position="130"/>
    </location>
    <ligand>
        <name>S-adenosyl-L-methionine</name>
        <dbReference type="ChEBI" id="CHEBI:59789"/>
    </ligand>
</feature>
<evidence type="ECO:0000256" key="4">
    <source>
        <dbReference type="ARBA" id="ARBA00022679"/>
    </source>
</evidence>
<dbReference type="NCBIfam" id="TIGR00755">
    <property type="entry name" value="ksgA"/>
    <property type="match status" value="1"/>
</dbReference>
<dbReference type="InterPro" id="IPR020596">
    <property type="entry name" value="rRNA_Ade_Mease_Trfase_CS"/>
</dbReference>
<dbReference type="Gene3D" id="1.10.8.100">
    <property type="entry name" value="Ribosomal RNA adenine dimethylase-like, domain 2"/>
    <property type="match status" value="1"/>
</dbReference>
<dbReference type="PANTHER" id="PTHR11727">
    <property type="entry name" value="DIMETHYLADENOSINE TRANSFERASE"/>
    <property type="match status" value="1"/>
</dbReference>
<dbReference type="InterPro" id="IPR023165">
    <property type="entry name" value="rRNA_Ade_diMease-like_C"/>
</dbReference>
<dbReference type="PANTHER" id="PTHR11727:SF7">
    <property type="entry name" value="DIMETHYLADENOSINE TRANSFERASE-RELATED"/>
    <property type="match status" value="1"/>
</dbReference>
<dbReference type="GO" id="GO:0005829">
    <property type="term" value="C:cytosol"/>
    <property type="evidence" value="ECO:0007669"/>
    <property type="project" value="TreeGrafter"/>
</dbReference>
<evidence type="ECO:0000256" key="8">
    <source>
        <dbReference type="PROSITE-ProRule" id="PRU01026"/>
    </source>
</evidence>
<comment type="caution">
    <text evidence="11">The sequence shown here is derived from an EMBL/GenBank/DDBJ whole genome shotgun (WGS) entry which is preliminary data.</text>
</comment>
<dbReference type="HAMAP" id="MF_00607">
    <property type="entry name" value="16SrRNA_methyltr_A"/>
    <property type="match status" value="1"/>
</dbReference>
<evidence type="ECO:0000259" key="9">
    <source>
        <dbReference type="SMART" id="SM00650"/>
    </source>
</evidence>
<dbReference type="Pfam" id="PF00398">
    <property type="entry name" value="RrnaAD"/>
    <property type="match status" value="1"/>
</dbReference>
<comment type="function">
    <text evidence="7">Specifically dimethylates two adjacent adenosines (A1518 and A1519) in the loop of a conserved hairpin near the 3'-end of 16S rRNA in the 30S particle. May play a critical role in biogenesis of 30S subunits.</text>
</comment>
<evidence type="ECO:0000313" key="13">
    <source>
        <dbReference type="Proteomes" id="UP000619376"/>
    </source>
</evidence>
<dbReference type="PROSITE" id="PS01131">
    <property type="entry name" value="RRNA_A_DIMETH"/>
    <property type="match status" value="1"/>
</dbReference>
<feature type="binding site" evidence="7 8">
    <location>
        <position position="40"/>
    </location>
    <ligand>
        <name>S-adenosyl-L-methionine</name>
        <dbReference type="ChEBI" id="CHEBI:59789"/>
    </ligand>
</feature>
<evidence type="ECO:0000256" key="3">
    <source>
        <dbReference type="ARBA" id="ARBA00022603"/>
    </source>
</evidence>
<reference evidence="10" key="4">
    <citation type="submission" date="2024-05" db="EMBL/GenBank/DDBJ databases">
        <authorList>
            <person name="Sun Q."/>
            <person name="Zhou Y."/>
        </authorList>
    </citation>
    <scope>NUCLEOTIDE SEQUENCE</scope>
    <source>
        <strain evidence="10">CGMCC 1.18437</strain>
    </source>
</reference>
<name>A0A7W8KCH8_9DEIO</name>
<gene>
    <name evidence="7 10" type="primary">rsmA</name>
    <name evidence="7" type="synonym">ksgA</name>
    <name evidence="10" type="ORF">GCM10017781_00140</name>
    <name evidence="11" type="ORF">HNQ07_001025</name>
</gene>
<keyword evidence="13" id="KW-1185">Reference proteome</keyword>
<proteinExistence type="inferred from homology"/>
<dbReference type="EMBL" id="JACHFK010000001">
    <property type="protein sequence ID" value="MBB5375581.1"/>
    <property type="molecule type" value="Genomic_DNA"/>
</dbReference>
<feature type="binding site" evidence="7 8">
    <location>
        <position position="88"/>
    </location>
    <ligand>
        <name>S-adenosyl-L-methionine</name>
        <dbReference type="ChEBI" id="CHEBI:59789"/>
    </ligand>
</feature>
<reference evidence="10" key="1">
    <citation type="journal article" date="2014" name="Int. J. Syst. Evol. Microbiol.">
        <title>Complete genome of a new Firmicutes species belonging to the dominant human colonic microbiota ('Ruminococcus bicirculans') reveals two chromosomes and a selective capacity to utilize plant glucans.</title>
        <authorList>
            <consortium name="NISC Comparative Sequencing Program"/>
            <person name="Wegmann U."/>
            <person name="Louis P."/>
            <person name="Goesmann A."/>
            <person name="Henrissat B."/>
            <person name="Duncan S.H."/>
            <person name="Flint H.J."/>
        </authorList>
    </citation>
    <scope>NUCLEOTIDE SEQUENCE</scope>
    <source>
        <strain evidence="10">CGMCC 1.18437</strain>
    </source>
</reference>
<evidence type="ECO:0000313" key="10">
    <source>
        <dbReference type="EMBL" id="GHF28201.1"/>
    </source>
</evidence>
<dbReference type="CDD" id="cd02440">
    <property type="entry name" value="AdoMet_MTases"/>
    <property type="match status" value="1"/>
</dbReference>
<evidence type="ECO:0000256" key="7">
    <source>
        <dbReference type="HAMAP-Rule" id="MF_00607"/>
    </source>
</evidence>
<comment type="similarity">
    <text evidence="7">Belongs to the class I-like SAM-binding methyltransferase superfamily. rRNA adenine N(6)-methyltransferase family. RsmA subfamily.</text>
</comment>
<dbReference type="InterPro" id="IPR011530">
    <property type="entry name" value="rRNA_adenine_dimethylase"/>
</dbReference>
<reference evidence="11 12" key="3">
    <citation type="submission" date="2020-08" db="EMBL/GenBank/DDBJ databases">
        <title>Genomic Encyclopedia of Type Strains, Phase IV (KMG-IV): sequencing the most valuable type-strain genomes for metagenomic binning, comparative biology and taxonomic classification.</title>
        <authorList>
            <person name="Goeker M."/>
        </authorList>
    </citation>
    <scope>NUCLEOTIDE SEQUENCE [LARGE SCALE GENOMIC DNA]</scope>
    <source>
        <strain evidence="11 12">DSM 27521</strain>
    </source>
</reference>
<sequence>MSQSEPTPDAPRPPPLYSPARVRELLDRHGLKPTKSLGQNFLIDGNILRAIAEAGGAAPGVPVLEVGPGLGVLTGEVAARGARVTALEKDERLRPVLAETLAGLDVTVVWGDALDFDYAALEPGTHVIANLPYYITGVLLSRFMNAPAIASATVLVQKEVGQRLTARPGEDNYGFLSALAALHGSVRHVRDVPKGAFLPAPDVTSAVMRLDFDRQRALPAPELLRFIEAALHHRRKTLRNNLRLAGHAGDAIDAALARTELRPDVRAEDVPLAALEALARELGVVR</sequence>
<dbReference type="InterPro" id="IPR001737">
    <property type="entry name" value="KsgA/Erm"/>
</dbReference>
<keyword evidence="1 7" id="KW-0963">Cytoplasm</keyword>
<feature type="binding site" evidence="7 8">
    <location>
        <position position="67"/>
    </location>
    <ligand>
        <name>S-adenosyl-L-methionine</name>
        <dbReference type="ChEBI" id="CHEBI:59789"/>
    </ligand>
</feature>
<evidence type="ECO:0000256" key="1">
    <source>
        <dbReference type="ARBA" id="ARBA00022490"/>
    </source>
</evidence>
<dbReference type="EMBL" id="BNAJ01000001">
    <property type="protein sequence ID" value="GHF28201.1"/>
    <property type="molecule type" value="Genomic_DNA"/>
</dbReference>
<dbReference type="AlphaFoldDB" id="A0A7W8KCH8"/>
<comment type="subcellular location">
    <subcellularLocation>
        <location evidence="7">Cytoplasm</location>
    </subcellularLocation>
</comment>
<dbReference type="RefSeq" id="WP_184109767.1">
    <property type="nucleotide sequence ID" value="NZ_BNAJ01000001.1"/>
</dbReference>
<evidence type="ECO:0000313" key="11">
    <source>
        <dbReference type="EMBL" id="MBB5375581.1"/>
    </source>
</evidence>
<reference evidence="13" key="2">
    <citation type="journal article" date="2019" name="Int. J. Syst. Evol. Microbiol.">
        <title>The Global Catalogue of Microorganisms (GCM) 10K type strain sequencing project: providing services to taxonomists for standard genome sequencing and annotation.</title>
        <authorList>
            <consortium name="The Broad Institute Genomics Platform"/>
            <consortium name="The Broad Institute Genome Sequencing Center for Infectious Disease"/>
            <person name="Wu L."/>
            <person name="Ma J."/>
        </authorList>
    </citation>
    <scope>NUCLEOTIDE SEQUENCE [LARGE SCALE GENOMIC DNA]</scope>
    <source>
        <strain evidence="13">CGMCC 1.18437</strain>
    </source>
</reference>
<keyword evidence="4 7" id="KW-0808">Transferase</keyword>
<dbReference type="GO" id="GO:0052908">
    <property type="term" value="F:16S rRNA (adenine(1518)-N(6)/adenine(1519)-N(6))-dimethyltransferase activity"/>
    <property type="evidence" value="ECO:0007669"/>
    <property type="project" value="UniProtKB-EC"/>
</dbReference>